<gene>
    <name evidence="2" type="ORF">g.50927</name>
</gene>
<feature type="region of interest" description="Disordered" evidence="1">
    <location>
        <begin position="1"/>
        <end position="31"/>
    </location>
</feature>
<feature type="compositionally biased region" description="Basic and acidic residues" evidence="1">
    <location>
        <begin position="15"/>
        <end position="24"/>
    </location>
</feature>
<protein>
    <submittedName>
        <fullName evidence="2">Uncharacterized protein</fullName>
    </submittedName>
</protein>
<evidence type="ECO:0000313" key="2">
    <source>
        <dbReference type="EMBL" id="JAT11897.1"/>
    </source>
</evidence>
<proteinExistence type="predicted"/>
<feature type="non-terminal residue" evidence="2">
    <location>
        <position position="155"/>
    </location>
</feature>
<sequence>KESPSLCNYLSSLKSTEESTKSVQEELESNESETTVYEEIYNFKGNSTLSEKFSFKTHPFIDLNGWIKCASDEDPWNEGYYPPVDTLTSCNGVLTCELVAECSSKLGQLPDSKAFVLTRLHIKQKGLEDISVLEQYKHFQYIDTSGNCLTNLEAL</sequence>
<name>A0A1B6KKB5_9HEMI</name>
<dbReference type="AlphaFoldDB" id="A0A1B6KKB5"/>
<organism evidence="2">
    <name type="scientific">Graphocephala atropunctata</name>
    <dbReference type="NCBI Taxonomy" id="36148"/>
    <lineage>
        <taxon>Eukaryota</taxon>
        <taxon>Metazoa</taxon>
        <taxon>Ecdysozoa</taxon>
        <taxon>Arthropoda</taxon>
        <taxon>Hexapoda</taxon>
        <taxon>Insecta</taxon>
        <taxon>Pterygota</taxon>
        <taxon>Neoptera</taxon>
        <taxon>Paraneoptera</taxon>
        <taxon>Hemiptera</taxon>
        <taxon>Auchenorrhyncha</taxon>
        <taxon>Membracoidea</taxon>
        <taxon>Cicadellidae</taxon>
        <taxon>Cicadellinae</taxon>
        <taxon>Cicadellini</taxon>
        <taxon>Graphocephala</taxon>
    </lineage>
</organism>
<feature type="non-terminal residue" evidence="2">
    <location>
        <position position="1"/>
    </location>
</feature>
<evidence type="ECO:0000256" key="1">
    <source>
        <dbReference type="SAM" id="MobiDB-lite"/>
    </source>
</evidence>
<reference evidence="2" key="1">
    <citation type="submission" date="2015-11" db="EMBL/GenBank/DDBJ databases">
        <title>De novo transcriptome assembly of four potential Pierce s Disease insect vectors from Arizona vineyards.</title>
        <authorList>
            <person name="Tassone E.E."/>
        </authorList>
    </citation>
    <scope>NUCLEOTIDE SEQUENCE</scope>
</reference>
<accession>A0A1B6KKB5</accession>
<dbReference type="EMBL" id="GEBQ01028080">
    <property type="protein sequence ID" value="JAT11897.1"/>
    <property type="molecule type" value="Transcribed_RNA"/>
</dbReference>